<evidence type="ECO:0000313" key="1">
    <source>
        <dbReference type="EMBL" id="PHU36000.1"/>
    </source>
</evidence>
<comment type="caution">
    <text evidence="1">The sequence shown here is derived from an EMBL/GenBank/DDBJ whole genome shotgun (WGS) entry which is preliminary data.</text>
</comment>
<evidence type="ECO:0000313" key="2">
    <source>
        <dbReference type="Proteomes" id="UP000225889"/>
    </source>
</evidence>
<evidence type="ECO:0008006" key="3">
    <source>
        <dbReference type="Google" id="ProtNLM"/>
    </source>
</evidence>
<dbReference type="InterPro" id="IPR018755">
    <property type="entry name" value="Phage_Mu_Gp48"/>
</dbReference>
<proteinExistence type="predicted"/>
<name>A0A2G3DYQ0_9FIRM</name>
<reference evidence="1 2" key="2">
    <citation type="submission" date="2017-10" db="EMBL/GenBank/DDBJ databases">
        <authorList>
            <person name="Banno H."/>
            <person name="Chua N.-H."/>
        </authorList>
    </citation>
    <scope>NUCLEOTIDE SEQUENCE [LARGE SCALE GENOMIC DNA]</scope>
    <source>
        <strain evidence="1 2">JK626</strain>
    </source>
</reference>
<accession>A0A2G3DYQ0</accession>
<dbReference type="EMBL" id="PDYF01000007">
    <property type="protein sequence ID" value="PHU36000.1"/>
    <property type="molecule type" value="Genomic_DNA"/>
</dbReference>
<reference evidence="1 2" key="1">
    <citation type="submission" date="2017-10" db="EMBL/GenBank/DDBJ databases">
        <title>Resolving the taxonomy of Roseburia spp., Eubacterium rectale and Agathobacter spp. through phylogenomic analysis.</title>
        <authorList>
            <person name="Sheridan P.O."/>
            <person name="Walker A.W."/>
            <person name="Duncan S.H."/>
            <person name="Scott K.P."/>
            <person name="Toole P.W.O."/>
            <person name="Luis P."/>
            <person name="Flint H.J."/>
        </authorList>
    </citation>
    <scope>NUCLEOTIDE SEQUENCE [LARGE SCALE GENOMIC DNA]</scope>
    <source>
        <strain evidence="1 2">JK626</strain>
    </source>
</reference>
<dbReference type="AlphaFoldDB" id="A0A2G3DYQ0"/>
<organism evidence="1 2">
    <name type="scientific">Pseudobutyrivibrio ruminis</name>
    <dbReference type="NCBI Taxonomy" id="46206"/>
    <lineage>
        <taxon>Bacteria</taxon>
        <taxon>Bacillati</taxon>
        <taxon>Bacillota</taxon>
        <taxon>Clostridia</taxon>
        <taxon>Lachnospirales</taxon>
        <taxon>Lachnospiraceae</taxon>
        <taxon>Pseudobutyrivibrio</taxon>
    </lineage>
</organism>
<sequence length="213" mass="23943">MGGGGSLVDTIYRSYIPPILEETKEFKALDQSVNAYFNLKLWPNLEQAEKNQFITTADEEGLKYYEKLCGIVIAPGDTLENRRAVVLAKWIDQLPYNYQALISKLNTICGEGNYEIFPRFDELVIGLYTHSVSNIDAVEKIIRDIVPCNVQMDIHNELSRVLNGKTKYGATITRAKEIRLRTVDTSHQTVSTEYKYASCLSIGKLIQIGTIGG</sequence>
<dbReference type="Pfam" id="PF10076">
    <property type="entry name" value="Phage_Mu_Gp48"/>
    <property type="match status" value="1"/>
</dbReference>
<protein>
    <recommendedName>
        <fullName evidence="3">DUF2313 domain-containing protein</fullName>
    </recommendedName>
</protein>
<dbReference type="Proteomes" id="UP000225889">
    <property type="component" value="Unassembled WGS sequence"/>
</dbReference>
<gene>
    <name evidence="1" type="ORF">CSX01_01845</name>
</gene>